<dbReference type="EnsemblPlants" id="KEH24945">
    <property type="protein sequence ID" value="KEH24945"/>
    <property type="gene ID" value="MTR_6g011090"/>
</dbReference>
<dbReference type="HOGENOM" id="CLU_2501354_0_0_1"/>
<dbReference type="EMBL" id="CM001222">
    <property type="protein sequence ID" value="KEH24945.1"/>
    <property type="molecule type" value="Genomic_DNA"/>
</dbReference>
<evidence type="ECO:0000313" key="3">
    <source>
        <dbReference type="Proteomes" id="UP000002051"/>
    </source>
</evidence>
<gene>
    <name evidence="1" type="ordered locus">MTR_6g011090</name>
</gene>
<reference evidence="1 3" key="1">
    <citation type="journal article" date="2011" name="Nature">
        <title>The Medicago genome provides insight into the evolution of rhizobial symbioses.</title>
        <authorList>
            <person name="Young N.D."/>
            <person name="Debelle F."/>
            <person name="Oldroyd G.E."/>
            <person name="Geurts R."/>
            <person name="Cannon S.B."/>
            <person name="Udvardi M.K."/>
            <person name="Benedito V.A."/>
            <person name="Mayer K.F."/>
            <person name="Gouzy J."/>
            <person name="Schoof H."/>
            <person name="Van de Peer Y."/>
            <person name="Proost S."/>
            <person name="Cook D.R."/>
            <person name="Meyers B.C."/>
            <person name="Spannagl M."/>
            <person name="Cheung F."/>
            <person name="De Mita S."/>
            <person name="Krishnakumar V."/>
            <person name="Gundlach H."/>
            <person name="Zhou S."/>
            <person name="Mudge J."/>
            <person name="Bharti A.K."/>
            <person name="Murray J.D."/>
            <person name="Naoumkina M.A."/>
            <person name="Rosen B."/>
            <person name="Silverstein K.A."/>
            <person name="Tang H."/>
            <person name="Rombauts S."/>
            <person name="Zhao P.X."/>
            <person name="Zhou P."/>
            <person name="Barbe V."/>
            <person name="Bardou P."/>
            <person name="Bechner M."/>
            <person name="Bellec A."/>
            <person name="Berger A."/>
            <person name="Berges H."/>
            <person name="Bidwell S."/>
            <person name="Bisseling T."/>
            <person name="Choisne N."/>
            <person name="Couloux A."/>
            <person name="Denny R."/>
            <person name="Deshpande S."/>
            <person name="Dai X."/>
            <person name="Doyle J.J."/>
            <person name="Dudez A.M."/>
            <person name="Farmer A.D."/>
            <person name="Fouteau S."/>
            <person name="Franken C."/>
            <person name="Gibelin C."/>
            <person name="Gish J."/>
            <person name="Goldstein S."/>
            <person name="Gonzalez A.J."/>
            <person name="Green P.J."/>
            <person name="Hallab A."/>
            <person name="Hartog M."/>
            <person name="Hua A."/>
            <person name="Humphray S.J."/>
            <person name="Jeong D.H."/>
            <person name="Jing Y."/>
            <person name="Jocker A."/>
            <person name="Kenton S.M."/>
            <person name="Kim D.J."/>
            <person name="Klee K."/>
            <person name="Lai H."/>
            <person name="Lang C."/>
            <person name="Lin S."/>
            <person name="Macmil S.L."/>
            <person name="Magdelenat G."/>
            <person name="Matthews L."/>
            <person name="McCorrison J."/>
            <person name="Monaghan E.L."/>
            <person name="Mun J.H."/>
            <person name="Najar F.Z."/>
            <person name="Nicholson C."/>
            <person name="Noirot C."/>
            <person name="O'Bleness M."/>
            <person name="Paule C.R."/>
            <person name="Poulain J."/>
            <person name="Prion F."/>
            <person name="Qin B."/>
            <person name="Qu C."/>
            <person name="Retzel E.F."/>
            <person name="Riddle C."/>
            <person name="Sallet E."/>
            <person name="Samain S."/>
            <person name="Samson N."/>
            <person name="Sanders I."/>
            <person name="Saurat O."/>
            <person name="Scarpelli C."/>
            <person name="Schiex T."/>
            <person name="Segurens B."/>
            <person name="Severin A.J."/>
            <person name="Sherrier D.J."/>
            <person name="Shi R."/>
            <person name="Sims S."/>
            <person name="Singer S.R."/>
            <person name="Sinharoy S."/>
            <person name="Sterck L."/>
            <person name="Viollet A."/>
            <person name="Wang B.B."/>
            <person name="Wang K."/>
            <person name="Wang M."/>
            <person name="Wang X."/>
            <person name="Warfsmann J."/>
            <person name="Weissenbach J."/>
            <person name="White D.D."/>
            <person name="White J.D."/>
            <person name="Wiley G.B."/>
            <person name="Wincker P."/>
            <person name="Xing Y."/>
            <person name="Yang L."/>
            <person name="Yao Z."/>
            <person name="Ying F."/>
            <person name="Zhai J."/>
            <person name="Zhou L."/>
            <person name="Zuber A."/>
            <person name="Denarie J."/>
            <person name="Dixon R.A."/>
            <person name="May G.D."/>
            <person name="Schwartz D.C."/>
            <person name="Rogers J."/>
            <person name="Quetier F."/>
            <person name="Town C.D."/>
            <person name="Roe B.A."/>
        </authorList>
    </citation>
    <scope>NUCLEOTIDE SEQUENCE [LARGE SCALE GENOMIC DNA]</scope>
    <source>
        <strain evidence="1">A17</strain>
        <strain evidence="2 3">cv. Jemalong A17</strain>
    </source>
</reference>
<name>A0A072UGN8_MEDTR</name>
<organism evidence="1 3">
    <name type="scientific">Medicago truncatula</name>
    <name type="common">Barrel medic</name>
    <name type="synonym">Medicago tribuloides</name>
    <dbReference type="NCBI Taxonomy" id="3880"/>
    <lineage>
        <taxon>Eukaryota</taxon>
        <taxon>Viridiplantae</taxon>
        <taxon>Streptophyta</taxon>
        <taxon>Embryophyta</taxon>
        <taxon>Tracheophyta</taxon>
        <taxon>Spermatophyta</taxon>
        <taxon>Magnoliopsida</taxon>
        <taxon>eudicotyledons</taxon>
        <taxon>Gunneridae</taxon>
        <taxon>Pentapetalae</taxon>
        <taxon>rosids</taxon>
        <taxon>fabids</taxon>
        <taxon>Fabales</taxon>
        <taxon>Fabaceae</taxon>
        <taxon>Papilionoideae</taxon>
        <taxon>50 kb inversion clade</taxon>
        <taxon>NPAAA clade</taxon>
        <taxon>Hologalegina</taxon>
        <taxon>IRL clade</taxon>
        <taxon>Trifolieae</taxon>
        <taxon>Medicago</taxon>
    </lineage>
</organism>
<reference evidence="1 3" key="2">
    <citation type="journal article" date="2014" name="BMC Genomics">
        <title>An improved genome release (version Mt4.0) for the model legume Medicago truncatula.</title>
        <authorList>
            <person name="Tang H."/>
            <person name="Krishnakumar V."/>
            <person name="Bidwell S."/>
            <person name="Rosen B."/>
            <person name="Chan A."/>
            <person name="Zhou S."/>
            <person name="Gentzbittel L."/>
            <person name="Childs K.L."/>
            <person name="Yandell M."/>
            <person name="Gundlach H."/>
            <person name="Mayer K.F."/>
            <person name="Schwartz D.C."/>
            <person name="Town C.D."/>
        </authorList>
    </citation>
    <scope>GENOME REANNOTATION</scope>
    <source>
        <strain evidence="1">A17</strain>
        <strain evidence="2 3">cv. Jemalong A17</strain>
    </source>
</reference>
<dbReference type="AlphaFoldDB" id="A0A072UGN8"/>
<dbReference type="Proteomes" id="UP000002051">
    <property type="component" value="Chromosome 6"/>
</dbReference>
<protein>
    <submittedName>
        <fullName evidence="1 2">Uncharacterized protein</fullName>
    </submittedName>
</protein>
<evidence type="ECO:0000313" key="1">
    <source>
        <dbReference type="EMBL" id="KEH24945.1"/>
    </source>
</evidence>
<evidence type="ECO:0000313" key="2">
    <source>
        <dbReference type="EnsemblPlants" id="KEH24945"/>
    </source>
</evidence>
<keyword evidence="3" id="KW-1185">Reference proteome</keyword>
<accession>A0A072UGN8</accession>
<sequence length="86" mass="10192">MSSVEMCLKIYVEVWENRGTFAGQRGTIGWFRFWVCRWKNRGKIQEERGTMEEERGTMQEIRASIVLLPTPSWHDGHETWHDAAYS</sequence>
<proteinExistence type="predicted"/>
<reference evidence="2" key="3">
    <citation type="submission" date="2015-04" db="UniProtKB">
        <authorList>
            <consortium name="EnsemblPlants"/>
        </authorList>
    </citation>
    <scope>IDENTIFICATION</scope>
    <source>
        <strain evidence="2">cv. Jemalong A17</strain>
    </source>
</reference>